<accession>A0ABR2YLC4</accession>
<dbReference type="EMBL" id="JALJOT010000009">
    <property type="protein sequence ID" value="KAK9907658.1"/>
    <property type="molecule type" value="Genomic_DNA"/>
</dbReference>
<gene>
    <name evidence="7" type="ORF">WJX75_007760</name>
</gene>
<evidence type="ECO:0000256" key="2">
    <source>
        <dbReference type="ARBA" id="ARBA00022692"/>
    </source>
</evidence>
<dbReference type="Pfam" id="PF03151">
    <property type="entry name" value="TPT"/>
    <property type="match status" value="1"/>
</dbReference>
<dbReference type="InterPro" id="IPR050186">
    <property type="entry name" value="TPT_transporter"/>
</dbReference>
<feature type="transmembrane region" description="Helical" evidence="5">
    <location>
        <begin position="149"/>
        <end position="170"/>
    </location>
</feature>
<comment type="caution">
    <text evidence="7">The sequence shown here is derived from an EMBL/GenBank/DDBJ whole genome shotgun (WGS) entry which is preliminary data.</text>
</comment>
<dbReference type="Proteomes" id="UP001491310">
    <property type="component" value="Unassembled WGS sequence"/>
</dbReference>
<feature type="transmembrane region" description="Helical" evidence="5">
    <location>
        <begin position="264"/>
        <end position="283"/>
    </location>
</feature>
<feature type="transmembrane region" description="Helical" evidence="5">
    <location>
        <begin position="113"/>
        <end position="137"/>
    </location>
</feature>
<comment type="subcellular location">
    <subcellularLocation>
        <location evidence="1">Membrane</location>
        <topology evidence="1">Multi-pass membrane protein</topology>
    </subcellularLocation>
</comment>
<evidence type="ECO:0000259" key="6">
    <source>
        <dbReference type="Pfam" id="PF03151"/>
    </source>
</evidence>
<reference evidence="7 8" key="1">
    <citation type="journal article" date="2024" name="Nat. Commun.">
        <title>Phylogenomics reveals the evolutionary origins of lichenization in chlorophyte algae.</title>
        <authorList>
            <person name="Puginier C."/>
            <person name="Libourel C."/>
            <person name="Otte J."/>
            <person name="Skaloud P."/>
            <person name="Haon M."/>
            <person name="Grisel S."/>
            <person name="Petersen M."/>
            <person name="Berrin J.G."/>
            <person name="Delaux P.M."/>
            <person name="Dal Grande F."/>
            <person name="Keller J."/>
        </authorList>
    </citation>
    <scope>NUCLEOTIDE SEQUENCE [LARGE SCALE GENOMIC DNA]</scope>
    <source>
        <strain evidence="7 8">SAG 216-7</strain>
    </source>
</reference>
<feature type="transmembrane region" description="Helical" evidence="5">
    <location>
        <begin position="83"/>
        <end position="101"/>
    </location>
</feature>
<dbReference type="InterPro" id="IPR004853">
    <property type="entry name" value="Sugar_P_trans_dom"/>
</dbReference>
<keyword evidence="2 5" id="KW-0812">Transmembrane</keyword>
<protein>
    <recommendedName>
        <fullName evidence="6">Sugar phosphate transporter domain-containing protein</fullName>
    </recommendedName>
</protein>
<feature type="transmembrane region" description="Helical" evidence="5">
    <location>
        <begin position="356"/>
        <end position="375"/>
    </location>
</feature>
<feature type="transmembrane region" description="Helical" evidence="5">
    <location>
        <begin position="289"/>
        <end position="315"/>
    </location>
</feature>
<feature type="domain" description="Sugar phosphate transporter" evidence="6">
    <location>
        <begin position="85"/>
        <end position="373"/>
    </location>
</feature>
<feature type="transmembrane region" description="Helical" evidence="5">
    <location>
        <begin position="327"/>
        <end position="350"/>
    </location>
</feature>
<name>A0ABR2YLC4_9CHLO</name>
<keyword evidence="8" id="KW-1185">Reference proteome</keyword>
<evidence type="ECO:0000256" key="4">
    <source>
        <dbReference type="ARBA" id="ARBA00023136"/>
    </source>
</evidence>
<keyword evidence="3 5" id="KW-1133">Transmembrane helix</keyword>
<proteinExistence type="predicted"/>
<organism evidence="7 8">
    <name type="scientific">Coccomyxa subellipsoidea</name>
    <dbReference type="NCBI Taxonomy" id="248742"/>
    <lineage>
        <taxon>Eukaryota</taxon>
        <taxon>Viridiplantae</taxon>
        <taxon>Chlorophyta</taxon>
        <taxon>core chlorophytes</taxon>
        <taxon>Trebouxiophyceae</taxon>
        <taxon>Trebouxiophyceae incertae sedis</taxon>
        <taxon>Coccomyxaceae</taxon>
        <taxon>Coccomyxa</taxon>
    </lineage>
</organism>
<feature type="transmembrane region" description="Helical" evidence="5">
    <location>
        <begin position="176"/>
        <end position="197"/>
    </location>
</feature>
<evidence type="ECO:0000256" key="3">
    <source>
        <dbReference type="ARBA" id="ARBA00022989"/>
    </source>
</evidence>
<evidence type="ECO:0000256" key="1">
    <source>
        <dbReference type="ARBA" id="ARBA00004141"/>
    </source>
</evidence>
<evidence type="ECO:0000313" key="8">
    <source>
        <dbReference type="Proteomes" id="UP001491310"/>
    </source>
</evidence>
<evidence type="ECO:0000256" key="5">
    <source>
        <dbReference type="SAM" id="Phobius"/>
    </source>
</evidence>
<sequence length="382" mass="40748">MSIWTLLPNFFGGHNHASHPSDTPPKEAHLQETLPLKLRSRGSDAVVDLEAQAGPPAVASPRIKAHHGENTARQHLQPASLHMTLLVVAVWFASNIGIVLLNKHMLGGYGFRYPVFLTFCHMLACVVLSQAANASGLVRVQPLQSRQQFYKVSTLATTFLLSVVLGNVALRYIPVSFSQAMGAVTPAMTALATFLLLGTMEQPLTYATLIPVMVGIVLAAGFEPALNVIGFLACFGASGARALKAVLQGILLADQSEKLDSMNLLRLMSPVAMVLLLPAIALLEPGAPFVALQLLTTQPGFLLLIVGNSSLAYIVNFTNFQITKYTSALTLQVLGCAKGVVATVVSVLLFRNQVTALGALGYFLTVVGVFAYSWAKRSGAKQ</sequence>
<keyword evidence="4 5" id="KW-0472">Membrane</keyword>
<evidence type="ECO:0000313" key="7">
    <source>
        <dbReference type="EMBL" id="KAK9907658.1"/>
    </source>
</evidence>
<dbReference type="PANTHER" id="PTHR11132">
    <property type="entry name" value="SOLUTE CARRIER FAMILY 35"/>
    <property type="match status" value="1"/>
</dbReference>